<dbReference type="PANTHER" id="PTHR14003">
    <property type="entry name" value="TRANSCRIPTIONAL REPRESSOR PROTEIN YY"/>
    <property type="match status" value="1"/>
</dbReference>
<feature type="compositionally biased region" description="Low complexity" evidence="11">
    <location>
        <begin position="333"/>
        <end position="342"/>
    </location>
</feature>
<comment type="subcellular location">
    <subcellularLocation>
        <location evidence="1">Nucleus</location>
    </subcellularLocation>
</comment>
<feature type="compositionally biased region" description="Polar residues" evidence="11">
    <location>
        <begin position="98"/>
        <end position="108"/>
    </location>
</feature>
<accession>A0AAD7EQW3</accession>
<dbReference type="GO" id="GO:0031519">
    <property type="term" value="C:PcG protein complex"/>
    <property type="evidence" value="ECO:0007669"/>
    <property type="project" value="TreeGrafter"/>
</dbReference>
<dbReference type="Gene3D" id="3.30.160.60">
    <property type="entry name" value="Classic Zinc Finger"/>
    <property type="match status" value="2"/>
</dbReference>
<dbReference type="FunFam" id="3.30.160.60:FF:001102">
    <property type="entry name" value="Transcription factor IIIA"/>
    <property type="match status" value="1"/>
</dbReference>
<feature type="region of interest" description="Disordered" evidence="11">
    <location>
        <begin position="292"/>
        <end position="368"/>
    </location>
</feature>
<protein>
    <recommendedName>
        <fullName evidence="12">C2H2-type domain-containing protein</fullName>
    </recommendedName>
</protein>
<keyword evidence="9" id="KW-0539">Nucleus</keyword>
<keyword evidence="7" id="KW-0805">Transcription regulation</keyword>
<evidence type="ECO:0000313" key="14">
    <source>
        <dbReference type="Proteomes" id="UP001218218"/>
    </source>
</evidence>
<evidence type="ECO:0000256" key="10">
    <source>
        <dbReference type="PROSITE-ProRule" id="PRU00042"/>
    </source>
</evidence>
<evidence type="ECO:0000256" key="6">
    <source>
        <dbReference type="ARBA" id="ARBA00022833"/>
    </source>
</evidence>
<dbReference type="PROSITE" id="PS50157">
    <property type="entry name" value="ZINC_FINGER_C2H2_2"/>
    <property type="match status" value="2"/>
</dbReference>
<sequence length="368" mass="40394">MIATCSIAPPPFPPLVMSSSSDSGRWGSHDRPVLPPIRDLFRELSSSRVPPESPSLTLARLRVSDEEDSRQVYASQSRPSSTRPPSRANADPVYPQPSRFNTTLSSRPSSHDPRGPRGPYPMPDFQNAPPRTMSYDRAAYPPSTSYPVHRNSVPAYDPRVPRPPFEPHPAVMSQPPSQPAPPYYTRTQPPSNVIMPPVISTGIYGHRRGEDDDRTPVARYQPSGLAGFAPPDASASGPSKYECTYCGKGFSRPSSLKIHLNSHTGEKPFVCPVDGCGRSFSVLSNMRRHARVHTTPMMRDGDDGTAGASPLAGSSYPDNATAFSGKWKHRRNSSASASSSSSRRSHSVSSDEEEDYDRPDKRTRHYHK</sequence>
<dbReference type="GO" id="GO:0008270">
    <property type="term" value="F:zinc ion binding"/>
    <property type="evidence" value="ECO:0007669"/>
    <property type="project" value="UniProtKB-KW"/>
</dbReference>
<dbReference type="Pfam" id="PF00096">
    <property type="entry name" value="zf-C2H2"/>
    <property type="match status" value="2"/>
</dbReference>
<dbReference type="EMBL" id="JARIHO010000020">
    <property type="protein sequence ID" value="KAJ7346811.1"/>
    <property type="molecule type" value="Genomic_DNA"/>
</dbReference>
<dbReference type="Proteomes" id="UP001218218">
    <property type="component" value="Unassembled WGS sequence"/>
</dbReference>
<evidence type="ECO:0000256" key="9">
    <source>
        <dbReference type="ARBA" id="ARBA00023242"/>
    </source>
</evidence>
<feature type="region of interest" description="Disordered" evidence="11">
    <location>
        <begin position="1"/>
        <end position="181"/>
    </location>
</feature>
<dbReference type="PANTHER" id="PTHR14003:SF20">
    <property type="entry name" value="FINGER DOMAIN PROTEIN, PUTATIVE (AFU_ORTHOLOGUE AFUA_4G10380)-RELATED"/>
    <property type="match status" value="1"/>
</dbReference>
<keyword evidence="8" id="KW-0804">Transcription</keyword>
<keyword evidence="3" id="KW-0479">Metal-binding</keyword>
<organism evidence="13 14">
    <name type="scientific">Mycena albidolilacea</name>
    <dbReference type="NCBI Taxonomy" id="1033008"/>
    <lineage>
        <taxon>Eukaryota</taxon>
        <taxon>Fungi</taxon>
        <taxon>Dikarya</taxon>
        <taxon>Basidiomycota</taxon>
        <taxon>Agaricomycotina</taxon>
        <taxon>Agaricomycetes</taxon>
        <taxon>Agaricomycetidae</taxon>
        <taxon>Agaricales</taxon>
        <taxon>Marasmiineae</taxon>
        <taxon>Mycenaceae</taxon>
        <taxon>Mycena</taxon>
    </lineage>
</organism>
<evidence type="ECO:0000256" key="4">
    <source>
        <dbReference type="ARBA" id="ARBA00022737"/>
    </source>
</evidence>
<evidence type="ECO:0000313" key="13">
    <source>
        <dbReference type="EMBL" id="KAJ7346811.1"/>
    </source>
</evidence>
<dbReference type="AlphaFoldDB" id="A0AAD7EQW3"/>
<keyword evidence="6" id="KW-0862">Zinc</keyword>
<feature type="domain" description="C2H2-type" evidence="12">
    <location>
        <begin position="241"/>
        <end position="268"/>
    </location>
</feature>
<keyword evidence="14" id="KW-1185">Reference proteome</keyword>
<reference evidence="13" key="1">
    <citation type="submission" date="2023-03" db="EMBL/GenBank/DDBJ databases">
        <title>Massive genome expansion in bonnet fungi (Mycena s.s.) driven by repeated elements and novel gene families across ecological guilds.</title>
        <authorList>
            <consortium name="Lawrence Berkeley National Laboratory"/>
            <person name="Harder C.B."/>
            <person name="Miyauchi S."/>
            <person name="Viragh M."/>
            <person name="Kuo A."/>
            <person name="Thoen E."/>
            <person name="Andreopoulos B."/>
            <person name="Lu D."/>
            <person name="Skrede I."/>
            <person name="Drula E."/>
            <person name="Henrissat B."/>
            <person name="Morin E."/>
            <person name="Kohler A."/>
            <person name="Barry K."/>
            <person name="LaButti K."/>
            <person name="Morin E."/>
            <person name="Salamov A."/>
            <person name="Lipzen A."/>
            <person name="Mereny Z."/>
            <person name="Hegedus B."/>
            <person name="Baldrian P."/>
            <person name="Stursova M."/>
            <person name="Weitz H."/>
            <person name="Taylor A."/>
            <person name="Grigoriev I.V."/>
            <person name="Nagy L.G."/>
            <person name="Martin F."/>
            <person name="Kauserud H."/>
        </authorList>
    </citation>
    <scope>NUCLEOTIDE SEQUENCE</scope>
    <source>
        <strain evidence="13">CBHHK002</strain>
    </source>
</reference>
<evidence type="ECO:0000256" key="7">
    <source>
        <dbReference type="ARBA" id="ARBA00023015"/>
    </source>
</evidence>
<evidence type="ECO:0000256" key="8">
    <source>
        <dbReference type="ARBA" id="ARBA00023163"/>
    </source>
</evidence>
<dbReference type="InterPro" id="IPR013087">
    <property type="entry name" value="Znf_C2H2_type"/>
</dbReference>
<dbReference type="InterPro" id="IPR036236">
    <property type="entry name" value="Znf_C2H2_sf"/>
</dbReference>
<evidence type="ECO:0000259" key="12">
    <source>
        <dbReference type="PROSITE" id="PS50157"/>
    </source>
</evidence>
<name>A0AAD7EQW3_9AGAR</name>
<evidence type="ECO:0000256" key="3">
    <source>
        <dbReference type="ARBA" id="ARBA00022723"/>
    </source>
</evidence>
<dbReference type="GO" id="GO:0000978">
    <property type="term" value="F:RNA polymerase II cis-regulatory region sequence-specific DNA binding"/>
    <property type="evidence" value="ECO:0007669"/>
    <property type="project" value="TreeGrafter"/>
</dbReference>
<feature type="compositionally biased region" description="Low complexity" evidence="11">
    <location>
        <begin position="75"/>
        <end position="87"/>
    </location>
</feature>
<dbReference type="SUPFAM" id="SSF57667">
    <property type="entry name" value="beta-beta-alpha zinc fingers"/>
    <property type="match status" value="1"/>
</dbReference>
<feature type="domain" description="C2H2-type" evidence="12">
    <location>
        <begin position="269"/>
        <end position="298"/>
    </location>
</feature>
<dbReference type="GO" id="GO:0000785">
    <property type="term" value="C:chromatin"/>
    <property type="evidence" value="ECO:0007669"/>
    <property type="project" value="TreeGrafter"/>
</dbReference>
<comment type="similarity">
    <text evidence="2">Belongs to the krueppel C2H2-type zinc-finger protein family.</text>
</comment>
<evidence type="ECO:0000256" key="5">
    <source>
        <dbReference type="ARBA" id="ARBA00022771"/>
    </source>
</evidence>
<dbReference type="FunFam" id="3.30.160.60:FF:000761">
    <property type="entry name" value="Zinc finger protein 449"/>
    <property type="match status" value="1"/>
</dbReference>
<dbReference type="GO" id="GO:0000981">
    <property type="term" value="F:DNA-binding transcription factor activity, RNA polymerase II-specific"/>
    <property type="evidence" value="ECO:0007669"/>
    <property type="project" value="TreeGrafter"/>
</dbReference>
<comment type="caution">
    <text evidence="13">The sequence shown here is derived from an EMBL/GenBank/DDBJ whole genome shotgun (WGS) entry which is preliminary data.</text>
</comment>
<keyword evidence="4" id="KW-0677">Repeat</keyword>
<gene>
    <name evidence="13" type="ORF">DFH08DRAFT_869399</name>
</gene>
<evidence type="ECO:0000256" key="11">
    <source>
        <dbReference type="SAM" id="MobiDB-lite"/>
    </source>
</evidence>
<proteinExistence type="inferred from homology"/>
<evidence type="ECO:0000256" key="1">
    <source>
        <dbReference type="ARBA" id="ARBA00004123"/>
    </source>
</evidence>
<evidence type="ECO:0000256" key="2">
    <source>
        <dbReference type="ARBA" id="ARBA00006991"/>
    </source>
</evidence>
<dbReference type="GO" id="GO:0005667">
    <property type="term" value="C:transcription regulator complex"/>
    <property type="evidence" value="ECO:0007669"/>
    <property type="project" value="TreeGrafter"/>
</dbReference>
<dbReference type="SMART" id="SM00355">
    <property type="entry name" value="ZnF_C2H2"/>
    <property type="match status" value="2"/>
</dbReference>
<dbReference type="PROSITE" id="PS00028">
    <property type="entry name" value="ZINC_FINGER_C2H2_1"/>
    <property type="match status" value="2"/>
</dbReference>
<keyword evidence="5 10" id="KW-0863">Zinc-finger</keyword>